<dbReference type="OrthoDB" id="4132945at2759"/>
<sequence>MNIVSTGPVAYFQGRIDHMLHCSFLYDRFARRLLASLDAIDPRKNHVVVVQTRSLTRIDSGGWHDCGVADTGFHHFDRPLELAGNGPVSVRLAYMKGLLFMAMEYPDPDRGKNPFEDESITRAYGPSLAMLLLQRMWDTYDSLSLLLWLYPADLPPELPPDELLTSWAKQLAAVNGALRGLIATTGAEYIHRRDMEAGGQDDHLDDMYGVHGLLHDTDRLLDELQSQRDDKKLSTWASYRDHLDFIRNKLESTMYFIKTGMEIAENETTGMTEIRGENGTRGWRF</sequence>
<name>A0A0D2AKD8_9EURO</name>
<reference evidence="1 2" key="1">
    <citation type="submission" date="2015-01" db="EMBL/GenBank/DDBJ databases">
        <title>The Genome Sequence of Cladophialophora immunda CBS83496.</title>
        <authorList>
            <consortium name="The Broad Institute Genomics Platform"/>
            <person name="Cuomo C."/>
            <person name="de Hoog S."/>
            <person name="Gorbushina A."/>
            <person name="Stielow B."/>
            <person name="Teixiera M."/>
            <person name="Abouelleil A."/>
            <person name="Chapman S.B."/>
            <person name="Priest M."/>
            <person name="Young S.K."/>
            <person name="Wortman J."/>
            <person name="Nusbaum C."/>
            <person name="Birren B."/>
        </authorList>
    </citation>
    <scope>NUCLEOTIDE SEQUENCE [LARGE SCALE GENOMIC DNA]</scope>
    <source>
        <strain evidence="1 2">CBS 83496</strain>
    </source>
</reference>
<organism evidence="1 2">
    <name type="scientific">Cladophialophora immunda</name>
    <dbReference type="NCBI Taxonomy" id="569365"/>
    <lineage>
        <taxon>Eukaryota</taxon>
        <taxon>Fungi</taxon>
        <taxon>Dikarya</taxon>
        <taxon>Ascomycota</taxon>
        <taxon>Pezizomycotina</taxon>
        <taxon>Eurotiomycetes</taxon>
        <taxon>Chaetothyriomycetidae</taxon>
        <taxon>Chaetothyriales</taxon>
        <taxon>Herpotrichiellaceae</taxon>
        <taxon>Cladophialophora</taxon>
    </lineage>
</organism>
<protein>
    <submittedName>
        <fullName evidence="1">Uncharacterized protein</fullName>
    </submittedName>
</protein>
<dbReference type="RefSeq" id="XP_016245643.1">
    <property type="nucleotide sequence ID" value="XM_016395787.1"/>
</dbReference>
<keyword evidence="2" id="KW-1185">Reference proteome</keyword>
<dbReference type="Proteomes" id="UP000054466">
    <property type="component" value="Unassembled WGS sequence"/>
</dbReference>
<dbReference type="AlphaFoldDB" id="A0A0D2AKD8"/>
<dbReference type="GeneID" id="27347794"/>
<dbReference type="VEuPathDB" id="FungiDB:PV07_08600"/>
<dbReference type="EMBL" id="KN847044">
    <property type="protein sequence ID" value="KIW25427.1"/>
    <property type="molecule type" value="Genomic_DNA"/>
</dbReference>
<accession>A0A0D2AKD8</accession>
<dbReference type="HOGENOM" id="CLU_1030728_0_0_1"/>
<gene>
    <name evidence="1" type="ORF">PV07_08600</name>
</gene>
<evidence type="ECO:0000313" key="2">
    <source>
        <dbReference type="Proteomes" id="UP000054466"/>
    </source>
</evidence>
<proteinExistence type="predicted"/>
<evidence type="ECO:0000313" key="1">
    <source>
        <dbReference type="EMBL" id="KIW25427.1"/>
    </source>
</evidence>